<protein>
    <submittedName>
        <fullName evidence="13">Multidrug resistance-associated protein 1</fullName>
    </submittedName>
</protein>
<evidence type="ECO:0000256" key="9">
    <source>
        <dbReference type="SAM" id="MobiDB-lite"/>
    </source>
</evidence>
<dbReference type="PANTHER" id="PTHR24223">
    <property type="entry name" value="ATP-BINDING CASSETTE SUB-FAMILY C"/>
    <property type="match status" value="1"/>
</dbReference>
<keyword evidence="6 10" id="KW-1133">Transmembrane helix</keyword>
<feature type="transmembrane region" description="Helical" evidence="10">
    <location>
        <begin position="884"/>
        <end position="907"/>
    </location>
</feature>
<feature type="transmembrane region" description="Helical" evidence="10">
    <location>
        <begin position="160"/>
        <end position="181"/>
    </location>
</feature>
<dbReference type="Gene3D" id="1.20.1560.10">
    <property type="entry name" value="ABC transporter type 1, transmembrane domain"/>
    <property type="match status" value="2"/>
</dbReference>
<feature type="domain" description="ABC transmembrane type-1" evidence="12">
    <location>
        <begin position="885"/>
        <end position="1169"/>
    </location>
</feature>
<dbReference type="FunFam" id="1.20.1560.10:FF:000055">
    <property type="entry name" value="ABC multidrug transporter (Eurofung)"/>
    <property type="match status" value="1"/>
</dbReference>
<accession>A0A1M2V7L1</accession>
<evidence type="ECO:0000256" key="1">
    <source>
        <dbReference type="ARBA" id="ARBA00004141"/>
    </source>
</evidence>
<dbReference type="SUPFAM" id="SSF52540">
    <property type="entry name" value="P-loop containing nucleoside triphosphate hydrolases"/>
    <property type="match status" value="2"/>
</dbReference>
<keyword evidence="7 10" id="KW-0472">Membrane</keyword>
<feature type="domain" description="ABC transmembrane type-1" evidence="12">
    <location>
        <begin position="270"/>
        <end position="555"/>
    </location>
</feature>
<dbReference type="InterPro" id="IPR044726">
    <property type="entry name" value="ABCC_6TM_D2"/>
</dbReference>
<dbReference type="PROSITE" id="PS50893">
    <property type="entry name" value="ABC_TRANSPORTER_2"/>
    <property type="match status" value="2"/>
</dbReference>
<dbReference type="SUPFAM" id="SSF90123">
    <property type="entry name" value="ABC transporter transmembrane region"/>
    <property type="match status" value="2"/>
</dbReference>
<dbReference type="InterPro" id="IPR017871">
    <property type="entry name" value="ABC_transporter-like_CS"/>
</dbReference>
<reference evidence="13 14" key="1">
    <citation type="submission" date="2016-10" db="EMBL/GenBank/DDBJ databases">
        <title>Genome sequence of the basidiomycete white-rot fungus Trametes pubescens.</title>
        <authorList>
            <person name="Makela M.R."/>
            <person name="Granchi Z."/>
            <person name="Peng M."/>
            <person name="De Vries R.P."/>
            <person name="Grigoriev I."/>
            <person name="Riley R."/>
            <person name="Hilden K."/>
        </authorList>
    </citation>
    <scope>NUCLEOTIDE SEQUENCE [LARGE SCALE GENOMIC DNA]</scope>
    <source>
        <strain evidence="13 14">FBCC735</strain>
    </source>
</reference>
<dbReference type="OMA" id="NMLIQFW"/>
<dbReference type="GO" id="GO:0016020">
    <property type="term" value="C:membrane"/>
    <property type="evidence" value="ECO:0007669"/>
    <property type="project" value="UniProtKB-SubCell"/>
</dbReference>
<feature type="transmembrane region" description="Helical" evidence="10">
    <location>
        <begin position="121"/>
        <end position="140"/>
    </location>
</feature>
<evidence type="ECO:0000256" key="2">
    <source>
        <dbReference type="ARBA" id="ARBA00022448"/>
    </source>
</evidence>
<dbReference type="Pfam" id="PF00664">
    <property type="entry name" value="ABC_membrane"/>
    <property type="match status" value="2"/>
</dbReference>
<evidence type="ECO:0000256" key="5">
    <source>
        <dbReference type="ARBA" id="ARBA00022840"/>
    </source>
</evidence>
<dbReference type="GO" id="GO:0140359">
    <property type="term" value="F:ABC-type transporter activity"/>
    <property type="evidence" value="ECO:0007669"/>
    <property type="project" value="InterPro"/>
</dbReference>
<dbReference type="OrthoDB" id="6500128at2759"/>
<feature type="domain" description="ABC transporter" evidence="11">
    <location>
        <begin position="602"/>
        <end position="824"/>
    </location>
</feature>
<keyword evidence="4" id="KW-0547">Nucleotide-binding</keyword>
<feature type="transmembrane region" description="Helical" evidence="10">
    <location>
        <begin position="93"/>
        <end position="114"/>
    </location>
</feature>
<feature type="transmembrane region" description="Helical" evidence="10">
    <location>
        <begin position="927"/>
        <end position="949"/>
    </location>
</feature>
<dbReference type="InterPro" id="IPR003439">
    <property type="entry name" value="ABC_transporter-like_ATP-bd"/>
</dbReference>
<dbReference type="InterPro" id="IPR050173">
    <property type="entry name" value="ABC_transporter_C-like"/>
</dbReference>
<dbReference type="GO" id="GO:0016887">
    <property type="term" value="F:ATP hydrolysis activity"/>
    <property type="evidence" value="ECO:0007669"/>
    <property type="project" value="InterPro"/>
</dbReference>
<evidence type="ECO:0000313" key="14">
    <source>
        <dbReference type="Proteomes" id="UP000184267"/>
    </source>
</evidence>
<feature type="region of interest" description="Disordered" evidence="9">
    <location>
        <begin position="578"/>
        <end position="601"/>
    </location>
</feature>
<evidence type="ECO:0000256" key="4">
    <source>
        <dbReference type="ARBA" id="ARBA00022741"/>
    </source>
</evidence>
<keyword evidence="8" id="KW-0325">Glycoprotein</keyword>
<dbReference type="Gene3D" id="3.40.50.300">
    <property type="entry name" value="P-loop containing nucleotide triphosphate hydrolases"/>
    <property type="match status" value="2"/>
</dbReference>
<keyword evidence="2" id="KW-0813">Transport</keyword>
<feature type="transmembrane region" description="Helical" evidence="10">
    <location>
        <begin position="1111"/>
        <end position="1133"/>
    </location>
</feature>
<comment type="caution">
    <text evidence="13">The sequence shown here is derived from an EMBL/GenBank/DDBJ whole genome shotgun (WGS) entry which is preliminary data.</text>
</comment>
<dbReference type="FunFam" id="3.40.50.300:FF:000838">
    <property type="entry name" value="ABC multidrug transporter (Eurofung)"/>
    <property type="match status" value="1"/>
</dbReference>
<dbReference type="CDD" id="cd03244">
    <property type="entry name" value="ABCC_MRP_domain2"/>
    <property type="match status" value="1"/>
</dbReference>
<gene>
    <name evidence="13" type="ORF">TRAPUB_5767</name>
</gene>
<evidence type="ECO:0000313" key="13">
    <source>
        <dbReference type="EMBL" id="OJT03591.1"/>
    </source>
</evidence>
<dbReference type="STRING" id="154538.A0A1M2V7L1"/>
<comment type="subcellular location">
    <subcellularLocation>
        <location evidence="1">Membrane</location>
        <topology evidence="1">Multi-pass membrane protein</topology>
    </subcellularLocation>
</comment>
<feature type="transmembrane region" description="Helical" evidence="10">
    <location>
        <begin position="385"/>
        <end position="403"/>
    </location>
</feature>
<dbReference type="SMART" id="SM00382">
    <property type="entry name" value="AAA"/>
    <property type="match status" value="2"/>
</dbReference>
<dbReference type="InterPro" id="IPR027417">
    <property type="entry name" value="P-loop_NTPase"/>
</dbReference>
<organism evidence="13 14">
    <name type="scientific">Trametes pubescens</name>
    <name type="common">White-rot fungus</name>
    <dbReference type="NCBI Taxonomy" id="154538"/>
    <lineage>
        <taxon>Eukaryota</taxon>
        <taxon>Fungi</taxon>
        <taxon>Dikarya</taxon>
        <taxon>Basidiomycota</taxon>
        <taxon>Agaricomycotina</taxon>
        <taxon>Agaricomycetes</taxon>
        <taxon>Polyporales</taxon>
        <taxon>Polyporaceae</taxon>
        <taxon>Trametes</taxon>
    </lineage>
</organism>
<dbReference type="PANTHER" id="PTHR24223:SF399">
    <property type="entry name" value="ABC TRANSPORTER ATNG"/>
    <property type="match status" value="1"/>
</dbReference>
<evidence type="ECO:0000256" key="3">
    <source>
        <dbReference type="ARBA" id="ARBA00022692"/>
    </source>
</evidence>
<feature type="domain" description="ABC transporter" evidence="11">
    <location>
        <begin position="1209"/>
        <end position="1442"/>
    </location>
</feature>
<keyword evidence="3 10" id="KW-0812">Transmembrane</keyword>
<keyword evidence="5" id="KW-0067">ATP-binding</keyword>
<feature type="transmembrane region" description="Helical" evidence="10">
    <location>
        <begin position="490"/>
        <end position="515"/>
    </location>
</feature>
<evidence type="ECO:0000256" key="6">
    <source>
        <dbReference type="ARBA" id="ARBA00022989"/>
    </source>
</evidence>
<dbReference type="Pfam" id="PF00005">
    <property type="entry name" value="ABC_tran"/>
    <property type="match status" value="2"/>
</dbReference>
<dbReference type="Proteomes" id="UP000184267">
    <property type="component" value="Unassembled WGS sequence"/>
</dbReference>
<keyword evidence="14" id="KW-1185">Reference proteome</keyword>
<dbReference type="InterPro" id="IPR044746">
    <property type="entry name" value="ABCC_6TM_D1"/>
</dbReference>
<feature type="transmembrane region" description="Helical" evidence="10">
    <location>
        <begin position="1017"/>
        <end position="1041"/>
    </location>
</feature>
<feature type="transmembrane region" description="Helical" evidence="10">
    <location>
        <begin position="535"/>
        <end position="557"/>
    </location>
</feature>
<evidence type="ECO:0000256" key="10">
    <source>
        <dbReference type="SAM" id="Phobius"/>
    </source>
</evidence>
<dbReference type="CDD" id="cd18579">
    <property type="entry name" value="ABC_6TM_ABCC_D1"/>
    <property type="match status" value="1"/>
</dbReference>
<dbReference type="PROSITE" id="PS00211">
    <property type="entry name" value="ABC_TRANSPORTER_1"/>
    <property type="match status" value="1"/>
</dbReference>
<evidence type="ECO:0000259" key="11">
    <source>
        <dbReference type="PROSITE" id="PS50893"/>
    </source>
</evidence>
<feature type="transmembrane region" description="Helical" evidence="10">
    <location>
        <begin position="306"/>
        <end position="330"/>
    </location>
</feature>
<evidence type="ECO:0000256" key="8">
    <source>
        <dbReference type="ARBA" id="ARBA00023180"/>
    </source>
</evidence>
<dbReference type="InterPro" id="IPR036640">
    <property type="entry name" value="ABC1_TM_sf"/>
</dbReference>
<dbReference type="EMBL" id="MNAD01001604">
    <property type="protein sequence ID" value="OJT03591.1"/>
    <property type="molecule type" value="Genomic_DNA"/>
</dbReference>
<feature type="transmembrane region" description="Helical" evidence="10">
    <location>
        <begin position="60"/>
        <end position="81"/>
    </location>
</feature>
<proteinExistence type="predicted"/>
<name>A0A1M2V7L1_TRAPU</name>
<dbReference type="GO" id="GO:0005524">
    <property type="term" value="F:ATP binding"/>
    <property type="evidence" value="ECO:0007669"/>
    <property type="project" value="UniProtKB-KW"/>
</dbReference>
<sequence>MSFCLADGTFGPQSTCRTFDFTVVFENSILSVLPNGLFLLTCILFWLGGRPRAALSAKHALTGLPFGLLAVTSVLSLASWVTSSVDLPSNATHLVTAAQSLNLASSVALIILVPFVGHSRYILFVASLYLLTLVLDAARVRTFAIVGSGATSPFFLGTFLAQYACRLLSLVTLSFPSLFVLKHEGGLEDAGFLSHVFVFWAIPLLWKGRHGNLELEHLPKLDSDMDTTVLYSRFEVHWKAERAERGGDASIARALASAFYPTFLGPVVPAVLRSLAQAVQPLMVNAIIKFLQSYSNSNTVREPAQWGWALAGAFAIVFIGLAGATGQYFYYVYRAGAYIRAALVEAIYRKTLLLSADSLADAAGGDASNLMSVDIERITLAIDPLHQLWSSLIVIAIGLYILWTQIGTSFVAAVIVTAVCMIATPLLSRHIDDLQEAWSAVTDNRVRLISSVLHQITGVKLSAYEPELVAKVEGVRQTELTAMKRFWKDFAVVVCVTNTAQNMLSLFTLGAYAIVSFLSKSGSLDTARLFTSYTVLTIIAAPLFSVGQNYGTVLAAYGSLKRIQVFLNAPERNDPHAQDLSIIDKRDSQSDSGKSGEFGESVGTYELRGTFGWGEKTVLENIDLQIPVGKTTAVIGRVGSGKTTLLTSILGETTVMGNISRTPIRDSIAFCSQAPWLRTSLSIEQNILFSSSMDRNWFNTVVHACALDGDFGAASLDVRQAKGLSGGQKARIALARAVYSRSPVVILDDVFAALDGTTSANVFDALFGSSGLLKGRTVVLATNKISHLQRMDRIVMLGEGHILEQGTFQELSSADGPTGVLILDHSQLSDITEESGPQVTAFDDSVEDIDKAEAEQEEIDAIQHGSSGISAYLHYFKGAGYSSFAVYAVFLFVTVGIQIITPVYLQLWAAANDDGSGSASSILGRYLGGYAAVEVAYTIAFTTVFYFFIMRLVPGASDALHSHAFDAVMAAPMSFFGATSAGKIISRFSQDVFIVDFEFPLAMHDFGYETTRMIGSAILMIVSVPYLAIVVAFTLVLVYIIQKFYLATSRQLRRLDLSSKGPLYTLFAETVELNGLLTIRAARKDVPYAAANSALLARSQVPFYLTNVARLWLATTIGVITAVINSCFVLIAVGTRGGTSAGLFAVGLSQAVSLQDIISLVLTSWTQLEIAAVAIERNLEYTRLTPEEDDAAAAGKGEPDASWPSRGAIEFEDMVASYEGQTEPSLKGITWSVAGGTNVGLCGRTGSGKSTMLLAILRALHVQGKILIDQQDTADIPRRTLRRNITVVPQDPLLIDGTLRENIDLSGEKTDAEIWTAIEAAQLKDVVGGFEHRLEQPLSARGNELSKGQTQLLALARALLRRNRIVLLDEATGNLDVETDRAVQATIRSAFADCTVLTVAHRIGTIADYDQVAVLEAGRILEAGEPARLLEDEGSAFARLSRDATM</sequence>
<evidence type="ECO:0000259" key="12">
    <source>
        <dbReference type="PROSITE" id="PS50929"/>
    </source>
</evidence>
<dbReference type="CDD" id="cd18580">
    <property type="entry name" value="ABC_6TM_ABCC_D2"/>
    <property type="match status" value="1"/>
</dbReference>
<evidence type="ECO:0000256" key="7">
    <source>
        <dbReference type="ARBA" id="ARBA00023136"/>
    </source>
</evidence>
<dbReference type="InterPro" id="IPR011527">
    <property type="entry name" value="ABC1_TM_dom"/>
</dbReference>
<dbReference type="PROSITE" id="PS50929">
    <property type="entry name" value="ABC_TM1F"/>
    <property type="match status" value="2"/>
</dbReference>
<dbReference type="InterPro" id="IPR003593">
    <property type="entry name" value="AAA+_ATPase"/>
</dbReference>
<feature type="transmembrane region" description="Helical" evidence="10">
    <location>
        <begin position="29"/>
        <end position="48"/>
    </location>
</feature>
<feature type="compositionally biased region" description="Basic and acidic residues" evidence="9">
    <location>
        <begin position="578"/>
        <end position="589"/>
    </location>
</feature>